<feature type="domain" description="FAS1" evidence="10">
    <location>
        <begin position="81"/>
        <end position="186"/>
    </location>
</feature>
<comment type="function">
    <text evidence="7">May be a cell surface adhesion protein.</text>
</comment>
<dbReference type="OMA" id="CRTRWLA"/>
<evidence type="ECO:0000256" key="3">
    <source>
        <dbReference type="ARBA" id="ARBA00022475"/>
    </source>
</evidence>
<keyword evidence="4" id="KW-0449">Lipoprotein</keyword>
<dbReference type="Gene3D" id="2.30.180.10">
    <property type="entry name" value="FAS1 domain"/>
    <property type="match status" value="1"/>
</dbReference>
<evidence type="ECO:0000256" key="5">
    <source>
        <dbReference type="ARBA" id="ARBA00022729"/>
    </source>
</evidence>
<dbReference type="Pfam" id="PF02469">
    <property type="entry name" value="Fasciclin"/>
    <property type="match status" value="1"/>
</dbReference>
<evidence type="ECO:0000256" key="7">
    <source>
        <dbReference type="ARBA" id="ARBA00024686"/>
    </source>
</evidence>
<evidence type="ECO:0000256" key="9">
    <source>
        <dbReference type="SAM" id="SignalP"/>
    </source>
</evidence>
<feature type="signal peptide" evidence="9">
    <location>
        <begin position="1"/>
        <end position="21"/>
    </location>
</feature>
<sequence>MKFLIFNLLLIFSAYIDCGNAVVGTTAAAAAPAPITEKTPPPPSNLTTIMAQKGCKTFANLVSSIPEVLSTFQSDVGGGLTVFCVKDGAMKSFMPKYKNLTASGKTSLLLYHGIPVYNSLYMLKISNGVFNTLATDGTTSNYNFTVQDAGHDVTLKTGLGTATIVSTLFDKTPLAIFAVNNVLQPKELFKLVEAPTPAPAPAPKSKPEQLSAPSSSEAPDADSADQETADDNAGGSRVMVPTIVVGILLFMVGL</sequence>
<protein>
    <recommendedName>
        <fullName evidence="10">FAS1 domain-containing protein</fullName>
    </recommendedName>
</protein>
<feature type="region of interest" description="Disordered" evidence="8">
    <location>
        <begin position="197"/>
        <end position="234"/>
    </location>
</feature>
<keyword evidence="4" id="KW-0336">GPI-anchor</keyword>
<dbReference type="GO" id="GO:0009834">
    <property type="term" value="P:plant-type secondary cell wall biogenesis"/>
    <property type="evidence" value="ECO:0000318"/>
    <property type="project" value="GO_Central"/>
</dbReference>
<dbReference type="FunFam" id="2.30.180.10:FF:000008">
    <property type="entry name" value="Fasciclin-like arabinogalactan protein 10"/>
    <property type="match status" value="1"/>
</dbReference>
<keyword evidence="6" id="KW-0472">Membrane</keyword>
<proteinExistence type="inferred from homology"/>
<evidence type="ECO:0000256" key="4">
    <source>
        <dbReference type="ARBA" id="ARBA00022622"/>
    </source>
</evidence>
<evidence type="ECO:0000256" key="8">
    <source>
        <dbReference type="SAM" id="MobiDB-lite"/>
    </source>
</evidence>
<name>A0A0K9NKV2_ZOSMR</name>
<keyword evidence="12" id="KW-1185">Reference proteome</keyword>
<evidence type="ECO:0000259" key="10">
    <source>
        <dbReference type="SMART" id="SM00554"/>
    </source>
</evidence>
<dbReference type="InterPro" id="IPR045003">
    <property type="entry name" value="FLA_A"/>
</dbReference>
<dbReference type="SUPFAM" id="SSF82153">
    <property type="entry name" value="FAS1 domain"/>
    <property type="match status" value="1"/>
</dbReference>
<keyword evidence="4" id="KW-0325">Glycoprotein</keyword>
<comment type="caution">
    <text evidence="11">The sequence shown here is derived from an EMBL/GenBank/DDBJ whole genome shotgun (WGS) entry which is preliminary data.</text>
</comment>
<feature type="compositionally biased region" description="Acidic residues" evidence="8">
    <location>
        <begin position="219"/>
        <end position="230"/>
    </location>
</feature>
<dbReference type="OrthoDB" id="1742889at2759"/>
<keyword evidence="3" id="KW-1003">Cell membrane</keyword>
<feature type="chain" id="PRO_5005527150" description="FAS1 domain-containing protein" evidence="9">
    <location>
        <begin position="22"/>
        <end position="254"/>
    </location>
</feature>
<dbReference type="PANTHER" id="PTHR32077:SF86">
    <property type="entry name" value="FAS1 DOMAIN-CONTAINING PROTEIN SELMODRAFT_448915"/>
    <property type="match status" value="1"/>
</dbReference>
<dbReference type="Proteomes" id="UP000036987">
    <property type="component" value="Unassembled WGS sequence"/>
</dbReference>
<evidence type="ECO:0000256" key="6">
    <source>
        <dbReference type="ARBA" id="ARBA00023136"/>
    </source>
</evidence>
<dbReference type="GO" id="GO:0098552">
    <property type="term" value="C:side of membrane"/>
    <property type="evidence" value="ECO:0007669"/>
    <property type="project" value="UniProtKB-KW"/>
</dbReference>
<dbReference type="PANTHER" id="PTHR32077">
    <property type="entry name" value="FASCICLIN-LIKE ARABINOGALACTAN PROTEIN"/>
    <property type="match status" value="1"/>
</dbReference>
<evidence type="ECO:0000256" key="2">
    <source>
        <dbReference type="ARBA" id="ARBA00007843"/>
    </source>
</evidence>
<dbReference type="SMART" id="SM00554">
    <property type="entry name" value="FAS1"/>
    <property type="match status" value="1"/>
</dbReference>
<evidence type="ECO:0000313" key="11">
    <source>
        <dbReference type="EMBL" id="KMZ56595.1"/>
    </source>
</evidence>
<dbReference type="AlphaFoldDB" id="A0A0K9NKV2"/>
<evidence type="ECO:0000256" key="1">
    <source>
        <dbReference type="ARBA" id="ARBA00004609"/>
    </source>
</evidence>
<organism evidence="11 12">
    <name type="scientific">Zostera marina</name>
    <name type="common">Eelgrass</name>
    <dbReference type="NCBI Taxonomy" id="29655"/>
    <lineage>
        <taxon>Eukaryota</taxon>
        <taxon>Viridiplantae</taxon>
        <taxon>Streptophyta</taxon>
        <taxon>Embryophyta</taxon>
        <taxon>Tracheophyta</taxon>
        <taxon>Spermatophyta</taxon>
        <taxon>Magnoliopsida</taxon>
        <taxon>Liliopsida</taxon>
        <taxon>Zosteraceae</taxon>
        <taxon>Zostera</taxon>
    </lineage>
</organism>
<comment type="subcellular location">
    <subcellularLocation>
        <location evidence="1">Cell membrane</location>
        <topology evidence="1">Lipid-anchor</topology>
        <topology evidence="1">GPI-anchor</topology>
    </subcellularLocation>
</comment>
<evidence type="ECO:0000313" key="12">
    <source>
        <dbReference type="Proteomes" id="UP000036987"/>
    </source>
</evidence>
<reference evidence="12" key="1">
    <citation type="journal article" date="2016" name="Nature">
        <title>The genome of the seagrass Zostera marina reveals angiosperm adaptation to the sea.</title>
        <authorList>
            <person name="Olsen J.L."/>
            <person name="Rouze P."/>
            <person name="Verhelst B."/>
            <person name="Lin Y.-C."/>
            <person name="Bayer T."/>
            <person name="Collen J."/>
            <person name="Dattolo E."/>
            <person name="De Paoli E."/>
            <person name="Dittami S."/>
            <person name="Maumus F."/>
            <person name="Michel G."/>
            <person name="Kersting A."/>
            <person name="Lauritano C."/>
            <person name="Lohaus R."/>
            <person name="Toepel M."/>
            <person name="Tonon T."/>
            <person name="Vanneste K."/>
            <person name="Amirebrahimi M."/>
            <person name="Brakel J."/>
            <person name="Bostroem C."/>
            <person name="Chovatia M."/>
            <person name="Grimwood J."/>
            <person name="Jenkins J.W."/>
            <person name="Jueterbock A."/>
            <person name="Mraz A."/>
            <person name="Stam W.T."/>
            <person name="Tice H."/>
            <person name="Bornberg-Bauer E."/>
            <person name="Green P.J."/>
            <person name="Pearson G.A."/>
            <person name="Procaccini G."/>
            <person name="Duarte C.M."/>
            <person name="Schmutz J."/>
            <person name="Reusch T.B.H."/>
            <person name="Van de Peer Y."/>
        </authorList>
    </citation>
    <scope>NUCLEOTIDE SEQUENCE [LARGE SCALE GENOMIC DNA]</scope>
    <source>
        <strain evidence="12">cv. Finnish</strain>
    </source>
</reference>
<accession>A0A0K9NKV2</accession>
<dbReference type="STRING" id="29655.A0A0K9NKV2"/>
<dbReference type="GO" id="GO:0005886">
    <property type="term" value="C:plasma membrane"/>
    <property type="evidence" value="ECO:0000318"/>
    <property type="project" value="GO_Central"/>
</dbReference>
<keyword evidence="5 9" id="KW-0732">Signal</keyword>
<dbReference type="InterPro" id="IPR036378">
    <property type="entry name" value="FAS1_dom_sf"/>
</dbReference>
<dbReference type="EMBL" id="LFYR01002156">
    <property type="protein sequence ID" value="KMZ56595.1"/>
    <property type="molecule type" value="Genomic_DNA"/>
</dbReference>
<gene>
    <name evidence="11" type="ORF">ZOSMA_93G00590</name>
</gene>
<dbReference type="InterPro" id="IPR000782">
    <property type="entry name" value="FAS1_domain"/>
</dbReference>
<comment type="similarity">
    <text evidence="2">Belongs to the fasciclin-like AGP family.</text>
</comment>